<dbReference type="AlphaFoldDB" id="A0A151TWN2"/>
<evidence type="ECO:0008006" key="3">
    <source>
        <dbReference type="Google" id="ProtNLM"/>
    </source>
</evidence>
<reference evidence="1 2" key="1">
    <citation type="journal article" date="2012" name="Nat. Biotechnol.">
        <title>Draft genome sequence of pigeonpea (Cajanus cajan), an orphan legume crop of resource-poor farmers.</title>
        <authorList>
            <person name="Varshney R.K."/>
            <person name="Chen W."/>
            <person name="Li Y."/>
            <person name="Bharti A.K."/>
            <person name="Saxena R.K."/>
            <person name="Schlueter J.A."/>
            <person name="Donoghue M.T."/>
            <person name="Azam S."/>
            <person name="Fan G."/>
            <person name="Whaley A.M."/>
            <person name="Farmer A.D."/>
            <person name="Sheridan J."/>
            <person name="Iwata A."/>
            <person name="Tuteja R."/>
            <person name="Penmetsa R.V."/>
            <person name="Wu W."/>
            <person name="Upadhyaya H.D."/>
            <person name="Yang S.P."/>
            <person name="Shah T."/>
            <person name="Saxena K.B."/>
            <person name="Michael T."/>
            <person name="McCombie W.R."/>
            <person name="Yang B."/>
            <person name="Zhang G."/>
            <person name="Yang H."/>
            <person name="Wang J."/>
            <person name="Spillane C."/>
            <person name="Cook D.R."/>
            <person name="May G.D."/>
            <person name="Xu X."/>
            <person name="Jackson S.A."/>
        </authorList>
    </citation>
    <scope>NUCLEOTIDE SEQUENCE [LARGE SCALE GENOMIC DNA]</scope>
    <source>
        <strain evidence="2">cv. Asha</strain>
    </source>
</reference>
<organism evidence="1 2">
    <name type="scientific">Cajanus cajan</name>
    <name type="common">Pigeon pea</name>
    <name type="synonym">Cajanus indicus</name>
    <dbReference type="NCBI Taxonomy" id="3821"/>
    <lineage>
        <taxon>Eukaryota</taxon>
        <taxon>Viridiplantae</taxon>
        <taxon>Streptophyta</taxon>
        <taxon>Embryophyta</taxon>
        <taxon>Tracheophyta</taxon>
        <taxon>Spermatophyta</taxon>
        <taxon>Magnoliopsida</taxon>
        <taxon>eudicotyledons</taxon>
        <taxon>Gunneridae</taxon>
        <taxon>Pentapetalae</taxon>
        <taxon>rosids</taxon>
        <taxon>fabids</taxon>
        <taxon>Fabales</taxon>
        <taxon>Fabaceae</taxon>
        <taxon>Papilionoideae</taxon>
        <taxon>50 kb inversion clade</taxon>
        <taxon>NPAAA clade</taxon>
        <taxon>indigoferoid/millettioid clade</taxon>
        <taxon>Phaseoleae</taxon>
        <taxon>Cajanus</taxon>
    </lineage>
</organism>
<name>A0A151TWN2_CAJCA</name>
<dbReference type="EMBL" id="CM003605">
    <property type="protein sequence ID" value="KYP71364.1"/>
    <property type="molecule type" value="Genomic_DNA"/>
</dbReference>
<accession>A0A151TWN2</accession>
<gene>
    <name evidence="1" type="ORF">KK1_010623</name>
</gene>
<evidence type="ECO:0000313" key="2">
    <source>
        <dbReference type="Proteomes" id="UP000075243"/>
    </source>
</evidence>
<keyword evidence="2" id="KW-1185">Reference proteome</keyword>
<proteinExistence type="predicted"/>
<dbReference type="Gramene" id="C.cajan_10323.t">
    <property type="protein sequence ID" value="C.cajan_10323.t.cds1"/>
    <property type="gene ID" value="C.cajan_10323"/>
</dbReference>
<protein>
    <recommendedName>
        <fullName evidence="3">Copia protein</fullName>
    </recommendedName>
</protein>
<sequence length="60" mass="6801">MKHVKIDRNFIKSEMENGTFSLHYVPTKLQKAVLLTKALLKSDFESNISKLGMTSIYSPA</sequence>
<dbReference type="Proteomes" id="UP000075243">
    <property type="component" value="Chromosome 3"/>
</dbReference>
<evidence type="ECO:0000313" key="1">
    <source>
        <dbReference type="EMBL" id="KYP71364.1"/>
    </source>
</evidence>